<evidence type="ECO:0000313" key="1">
    <source>
        <dbReference type="EMBL" id="MDO3636261.1"/>
    </source>
</evidence>
<dbReference type="Proteomes" id="UP001168823">
    <property type="component" value="Unassembled WGS sequence"/>
</dbReference>
<reference evidence="1" key="1">
    <citation type="submission" date="2023-07" db="EMBL/GenBank/DDBJ databases">
        <title>Mycolicibacterium sp. nov., a novel bacterial species.</title>
        <authorList>
            <person name="Cao Y."/>
        </authorList>
    </citation>
    <scope>NUCLEOTIDE SEQUENCE</scope>
    <source>
        <strain evidence="1">KC 300</strain>
    </source>
</reference>
<gene>
    <name evidence="1" type="ORF">Q2100_10950</name>
</gene>
<keyword evidence="2" id="KW-1185">Reference proteome</keyword>
<comment type="caution">
    <text evidence="1">The sequence shown here is derived from an EMBL/GenBank/DDBJ whole genome shotgun (WGS) entry which is preliminary data.</text>
</comment>
<organism evidence="1 2">
    <name type="scientific">Mycolicibacterium arseniciresistens</name>
    <dbReference type="NCBI Taxonomy" id="3062257"/>
    <lineage>
        <taxon>Bacteria</taxon>
        <taxon>Bacillati</taxon>
        <taxon>Actinomycetota</taxon>
        <taxon>Actinomycetes</taxon>
        <taxon>Mycobacteriales</taxon>
        <taxon>Mycobacteriaceae</taxon>
        <taxon>Mycolicibacterium</taxon>
    </lineage>
</organism>
<evidence type="ECO:0000313" key="2">
    <source>
        <dbReference type="Proteomes" id="UP001168823"/>
    </source>
</evidence>
<name>A0ABT8UEQ0_9MYCO</name>
<feature type="non-terminal residue" evidence="1">
    <location>
        <position position="67"/>
    </location>
</feature>
<proteinExistence type="predicted"/>
<accession>A0ABT8UEQ0</accession>
<protein>
    <submittedName>
        <fullName evidence="1">Acyl-CoA dehydrogenase</fullName>
    </submittedName>
</protein>
<dbReference type="EMBL" id="JAUMSQ010000060">
    <property type="protein sequence ID" value="MDO3636261.1"/>
    <property type="molecule type" value="Genomic_DNA"/>
</dbReference>
<sequence>MILDLGDDASEFGRQALRAFEAAGGDELVQQAEAKPAERESLVGPALAGLGAWDLDVRGDADELEAA</sequence>